<evidence type="ECO:0000313" key="3">
    <source>
        <dbReference type="Proteomes" id="UP000530928"/>
    </source>
</evidence>
<feature type="transmembrane region" description="Helical" evidence="1">
    <location>
        <begin position="19"/>
        <end position="36"/>
    </location>
</feature>
<dbReference type="PANTHER" id="PTHR39419">
    <property type="entry name" value="SLL0814 PROTEIN"/>
    <property type="match status" value="1"/>
</dbReference>
<dbReference type="Pfam" id="PF04240">
    <property type="entry name" value="Caroten_synth"/>
    <property type="match status" value="1"/>
</dbReference>
<feature type="transmembrane region" description="Helical" evidence="1">
    <location>
        <begin position="222"/>
        <end position="239"/>
    </location>
</feature>
<evidence type="ECO:0000256" key="1">
    <source>
        <dbReference type="SAM" id="Phobius"/>
    </source>
</evidence>
<keyword evidence="3" id="KW-1185">Reference proteome</keyword>
<feature type="transmembrane region" description="Helical" evidence="1">
    <location>
        <begin position="177"/>
        <end position="201"/>
    </location>
</feature>
<keyword evidence="1" id="KW-1133">Transmembrane helix</keyword>
<comment type="caution">
    <text evidence="2">The sequence shown here is derived from an EMBL/GenBank/DDBJ whole genome shotgun (WGS) entry which is preliminary data.</text>
</comment>
<proteinExistence type="predicted"/>
<dbReference type="AlphaFoldDB" id="A0A7W0HP93"/>
<organism evidence="2 3">
    <name type="scientific">Nonomuraea soli</name>
    <dbReference type="NCBI Taxonomy" id="1032476"/>
    <lineage>
        <taxon>Bacteria</taxon>
        <taxon>Bacillati</taxon>
        <taxon>Actinomycetota</taxon>
        <taxon>Actinomycetes</taxon>
        <taxon>Streptosporangiales</taxon>
        <taxon>Streptosporangiaceae</taxon>
        <taxon>Nonomuraea</taxon>
    </lineage>
</organism>
<protein>
    <submittedName>
        <fullName evidence="2">Putative membrane protein</fullName>
    </submittedName>
</protein>
<feature type="transmembrane region" description="Helical" evidence="1">
    <location>
        <begin position="262"/>
        <end position="281"/>
    </location>
</feature>
<name>A0A7W0HP93_9ACTN</name>
<dbReference type="PANTHER" id="PTHR39419:SF1">
    <property type="entry name" value="SLL0814 PROTEIN"/>
    <property type="match status" value="1"/>
</dbReference>
<keyword evidence="1" id="KW-0472">Membrane</keyword>
<accession>A0A7W0HP93</accession>
<feature type="transmembrane region" description="Helical" evidence="1">
    <location>
        <begin position="65"/>
        <end position="91"/>
    </location>
</feature>
<dbReference type="InterPro" id="IPR007354">
    <property type="entry name" value="CruF-like"/>
</dbReference>
<dbReference type="RefSeq" id="WP_181609168.1">
    <property type="nucleotide sequence ID" value="NZ_BAABAM010000006.1"/>
</dbReference>
<dbReference type="EMBL" id="JACDUR010000002">
    <property type="protein sequence ID" value="MBA2890336.1"/>
    <property type="molecule type" value="Genomic_DNA"/>
</dbReference>
<reference evidence="2 3" key="1">
    <citation type="submission" date="2020-07" db="EMBL/GenBank/DDBJ databases">
        <title>Genomic Encyclopedia of Type Strains, Phase IV (KMG-IV): sequencing the most valuable type-strain genomes for metagenomic binning, comparative biology and taxonomic classification.</title>
        <authorList>
            <person name="Goeker M."/>
        </authorList>
    </citation>
    <scope>NUCLEOTIDE SEQUENCE [LARGE SCALE GENOMIC DNA]</scope>
    <source>
        <strain evidence="2 3">DSM 45533</strain>
    </source>
</reference>
<feature type="transmembrane region" description="Helical" evidence="1">
    <location>
        <begin position="136"/>
        <end position="157"/>
    </location>
</feature>
<feature type="transmembrane region" description="Helical" evidence="1">
    <location>
        <begin position="42"/>
        <end position="58"/>
    </location>
</feature>
<gene>
    <name evidence="2" type="ORF">HNR30_001677</name>
</gene>
<keyword evidence="1" id="KW-0812">Transmembrane</keyword>
<dbReference type="Proteomes" id="UP000530928">
    <property type="component" value="Unassembled WGS sequence"/>
</dbReference>
<evidence type="ECO:0000313" key="2">
    <source>
        <dbReference type="EMBL" id="MBA2890336.1"/>
    </source>
</evidence>
<feature type="transmembrane region" description="Helical" evidence="1">
    <location>
        <begin position="103"/>
        <end position="124"/>
    </location>
</feature>
<sequence length="303" mass="33029">MHPPQTIAATARRPAHTRLLWILTGLVLTLLAGRTFLPAVGVPLLLLAQVLFTLLHGARRYGRPAVTVFVVVTLVVSNALENLSILTGFPFGVYHYTMDPQVFLVPVFIGPAYVATGYLAWNVATVLVGEVRRGSGPLTVVGTPVVASFAMVAWDLAMDPTLATVRRLWIWENGGGFFGVPFVNFLGWSLTAYLFLQLFALYLRRRGPEREPAATATRVQALVLYAATALPFFLTYLIGERTTVTDAAGHTWRTADIYETSALTALYGMVFIALLAALTLARQVTNGADSRPAPRSSDGRRPR</sequence>